<reference evidence="4 5" key="1">
    <citation type="submission" date="2024-02" db="EMBL/GenBank/DDBJ databases">
        <title>Deinococcus xinjiangensis NBRC 107630.</title>
        <authorList>
            <person name="Ichikawa N."/>
            <person name="Katano-Makiyama Y."/>
            <person name="Hidaka K."/>
        </authorList>
    </citation>
    <scope>NUCLEOTIDE SEQUENCE [LARGE SCALE GENOMIC DNA]</scope>
    <source>
        <strain evidence="4 5">NBRC 107630</strain>
    </source>
</reference>
<dbReference type="PANTHER" id="PTHR33620:SF1">
    <property type="entry name" value="UREASE ACCESSORY PROTEIN F"/>
    <property type="match status" value="1"/>
</dbReference>
<keyword evidence="2 3" id="KW-0143">Chaperone</keyword>
<accession>A0ABP9V6L5</accession>
<dbReference type="EMBL" id="BAABRN010000005">
    <property type="protein sequence ID" value="GAA5500907.1"/>
    <property type="molecule type" value="Genomic_DNA"/>
</dbReference>
<gene>
    <name evidence="3 4" type="primary">ureF</name>
    <name evidence="4" type="ORF">Dxin01_00635</name>
</gene>
<keyword evidence="1 3" id="KW-0996">Nickel insertion</keyword>
<comment type="caution">
    <text evidence="4">The sequence shown here is derived from an EMBL/GenBank/DDBJ whole genome shotgun (WGS) entry which is preliminary data.</text>
</comment>
<keyword evidence="5" id="KW-1185">Reference proteome</keyword>
<dbReference type="Gene3D" id="1.10.4190.10">
    <property type="entry name" value="Urease accessory protein UreF"/>
    <property type="match status" value="1"/>
</dbReference>
<comment type="subcellular location">
    <subcellularLocation>
        <location evidence="3">Cytoplasm</location>
    </subcellularLocation>
</comment>
<dbReference type="InterPro" id="IPR038277">
    <property type="entry name" value="UreF_sf"/>
</dbReference>
<evidence type="ECO:0000256" key="2">
    <source>
        <dbReference type="ARBA" id="ARBA00023186"/>
    </source>
</evidence>
<name>A0ABP9V6L5_9DEIO</name>
<sequence length="222" mass="23702">MVSGQWLAERRLRLLQLADSAFPTGAYAFSDGLETLTQCGAVRTADDLTAFLCGQLAHGWGVQDVSACALAYGADAEALAELDGLLDNLKLVEGPRQASLRVGANLRKVALHLWADDLALLPPTRHHATTFGALAFALGLPQQDSVTAYVSSWLLGRVTSATRLMKLGGLDAQRCAAQCERAAQRCIHDALKAMPDDLGGFSPLLDIAAQEQSTLAQRLFQT</sequence>
<dbReference type="InterPro" id="IPR002639">
    <property type="entry name" value="UreF"/>
</dbReference>
<comment type="function">
    <text evidence="3">Required for maturation of urease via the functional incorporation of the urease nickel metallocenter.</text>
</comment>
<evidence type="ECO:0000256" key="3">
    <source>
        <dbReference type="HAMAP-Rule" id="MF_01385"/>
    </source>
</evidence>
<evidence type="ECO:0000313" key="4">
    <source>
        <dbReference type="EMBL" id="GAA5500907.1"/>
    </source>
</evidence>
<organism evidence="4 5">
    <name type="scientific">Deinococcus xinjiangensis</name>
    <dbReference type="NCBI Taxonomy" id="457454"/>
    <lineage>
        <taxon>Bacteria</taxon>
        <taxon>Thermotogati</taxon>
        <taxon>Deinococcota</taxon>
        <taxon>Deinococci</taxon>
        <taxon>Deinococcales</taxon>
        <taxon>Deinococcaceae</taxon>
        <taxon>Deinococcus</taxon>
    </lineage>
</organism>
<comment type="subunit">
    <text evidence="3">UreD, UreF and UreG form a complex that acts as a GTP-hydrolysis-dependent molecular chaperone, activating the urease apoprotein by helping to assemble the nickel containing metallocenter of UreC. The UreE protein probably delivers the nickel.</text>
</comment>
<protein>
    <recommendedName>
        <fullName evidence="3">Urease accessory protein UreF</fullName>
    </recommendedName>
</protein>
<evidence type="ECO:0000256" key="1">
    <source>
        <dbReference type="ARBA" id="ARBA00022988"/>
    </source>
</evidence>
<dbReference type="PANTHER" id="PTHR33620">
    <property type="entry name" value="UREASE ACCESSORY PROTEIN F"/>
    <property type="match status" value="1"/>
</dbReference>
<dbReference type="HAMAP" id="MF_01385">
    <property type="entry name" value="UreF"/>
    <property type="match status" value="1"/>
</dbReference>
<dbReference type="PIRSF" id="PIRSF009467">
    <property type="entry name" value="Ureas_acces_UreF"/>
    <property type="match status" value="1"/>
</dbReference>
<evidence type="ECO:0000313" key="5">
    <source>
        <dbReference type="Proteomes" id="UP001458946"/>
    </source>
</evidence>
<dbReference type="Pfam" id="PF01730">
    <property type="entry name" value="UreF"/>
    <property type="match status" value="1"/>
</dbReference>
<dbReference type="Proteomes" id="UP001458946">
    <property type="component" value="Unassembled WGS sequence"/>
</dbReference>
<keyword evidence="3" id="KW-0963">Cytoplasm</keyword>
<proteinExistence type="inferred from homology"/>
<comment type="similarity">
    <text evidence="3">Belongs to the UreF family.</text>
</comment>